<comment type="caution">
    <text evidence="1">The sequence shown here is derived from an EMBL/GenBank/DDBJ whole genome shotgun (WGS) entry which is preliminary data.</text>
</comment>
<organism evidence="1">
    <name type="scientific">Symploca sp. SIO1C4</name>
    <dbReference type="NCBI Taxonomy" id="2607765"/>
    <lineage>
        <taxon>Bacteria</taxon>
        <taxon>Bacillati</taxon>
        <taxon>Cyanobacteriota</taxon>
        <taxon>Cyanophyceae</taxon>
        <taxon>Coleofasciculales</taxon>
        <taxon>Coleofasciculaceae</taxon>
        <taxon>Symploca</taxon>
    </lineage>
</organism>
<reference evidence="1" key="1">
    <citation type="submission" date="2019-11" db="EMBL/GenBank/DDBJ databases">
        <title>Genomic insights into an expanded diversity of filamentous marine cyanobacteria reveals the extraordinary biosynthetic potential of Moorea and Okeania.</title>
        <authorList>
            <person name="Ferreira Leao T."/>
            <person name="Wang M."/>
            <person name="Moss N."/>
            <person name="Da Silva R."/>
            <person name="Sanders J."/>
            <person name="Nurk S."/>
            <person name="Gurevich A."/>
            <person name="Humphrey G."/>
            <person name="Reher R."/>
            <person name="Zhu Q."/>
            <person name="Belda-Ferre P."/>
            <person name="Glukhov E."/>
            <person name="Rex R."/>
            <person name="Dorrestein P.C."/>
            <person name="Knight R."/>
            <person name="Pevzner P."/>
            <person name="Gerwick W.H."/>
            <person name="Gerwick L."/>
        </authorList>
    </citation>
    <scope>NUCLEOTIDE SEQUENCE</scope>
    <source>
        <strain evidence="1">SIO1C4</strain>
    </source>
</reference>
<dbReference type="AlphaFoldDB" id="A0A6B3NGI2"/>
<name>A0A6B3NGI2_9CYAN</name>
<proteinExistence type="predicted"/>
<evidence type="ECO:0000313" key="1">
    <source>
        <dbReference type="EMBL" id="NER30770.1"/>
    </source>
</evidence>
<gene>
    <name evidence="1" type="ORF">F6J89_24920</name>
</gene>
<protein>
    <submittedName>
        <fullName evidence="1">Uncharacterized protein</fullName>
    </submittedName>
</protein>
<accession>A0A6B3NGI2</accession>
<dbReference type="EMBL" id="JAAHFQ010000640">
    <property type="protein sequence ID" value="NER30770.1"/>
    <property type="molecule type" value="Genomic_DNA"/>
</dbReference>
<sequence>MNLPANFSKGKSPRFEYGERLRWISAQPDTDWGIVIGRFYNYAPHHGNWMWCYLIWLDPHSTSAAWCQVDTAWEEDLEVFDTPNA</sequence>